<feature type="region of interest" description="Disordered" evidence="9">
    <location>
        <begin position="1489"/>
        <end position="1588"/>
    </location>
</feature>
<dbReference type="GO" id="GO:0005524">
    <property type="term" value="F:ATP binding"/>
    <property type="evidence" value="ECO:0007669"/>
    <property type="project" value="UniProtKB-UniRule"/>
</dbReference>
<feature type="compositionally biased region" description="Polar residues" evidence="9">
    <location>
        <begin position="1497"/>
        <end position="1517"/>
    </location>
</feature>
<keyword evidence="5" id="KW-0106">Calcium</keyword>
<evidence type="ECO:0000313" key="13">
    <source>
        <dbReference type="Proteomes" id="UP000649617"/>
    </source>
</evidence>
<feature type="compositionally biased region" description="Polar residues" evidence="9">
    <location>
        <begin position="1523"/>
        <end position="1539"/>
    </location>
</feature>
<dbReference type="PROSITE" id="PS00018">
    <property type="entry name" value="EF_HAND_1"/>
    <property type="match status" value="2"/>
</dbReference>
<feature type="compositionally biased region" description="Low complexity" evidence="9">
    <location>
        <begin position="1444"/>
        <end position="1459"/>
    </location>
</feature>
<feature type="domain" description="EF-hand" evidence="11">
    <location>
        <begin position="527"/>
        <end position="562"/>
    </location>
</feature>
<feature type="compositionally biased region" description="Basic residues" evidence="9">
    <location>
        <begin position="1630"/>
        <end position="1642"/>
    </location>
</feature>
<evidence type="ECO:0000256" key="5">
    <source>
        <dbReference type="ARBA" id="ARBA00022837"/>
    </source>
</evidence>
<evidence type="ECO:0000256" key="3">
    <source>
        <dbReference type="ARBA" id="ARBA00022741"/>
    </source>
</evidence>
<dbReference type="GO" id="GO:0004674">
    <property type="term" value="F:protein serine/threonine kinase activity"/>
    <property type="evidence" value="ECO:0007669"/>
    <property type="project" value="UniProtKB-KW"/>
</dbReference>
<reference evidence="12" key="1">
    <citation type="submission" date="2021-02" db="EMBL/GenBank/DDBJ databases">
        <authorList>
            <person name="Dougan E. K."/>
            <person name="Rhodes N."/>
            <person name="Thang M."/>
            <person name="Chan C."/>
        </authorList>
    </citation>
    <scope>NUCLEOTIDE SEQUENCE</scope>
</reference>
<comment type="caution">
    <text evidence="12">The sequence shown here is derived from an EMBL/GenBank/DDBJ whole genome shotgun (WGS) entry which is preliminary data.</text>
</comment>
<proteinExistence type="inferred from homology"/>
<gene>
    <name evidence="12" type="primary">ppk15</name>
    <name evidence="12" type="ORF">SPIL2461_LOCUS5651</name>
</gene>
<feature type="domain" description="Protein kinase" evidence="10">
    <location>
        <begin position="1013"/>
        <end position="1396"/>
    </location>
</feature>
<dbReference type="Gene3D" id="1.10.238.10">
    <property type="entry name" value="EF-hand"/>
    <property type="match status" value="2"/>
</dbReference>
<dbReference type="PANTHER" id="PTHR24058">
    <property type="entry name" value="DUAL SPECIFICITY PROTEIN KINASE"/>
    <property type="match status" value="1"/>
</dbReference>
<keyword evidence="6 8" id="KW-0067">ATP-binding</keyword>
<dbReference type="Gene3D" id="3.30.200.20">
    <property type="entry name" value="Phosphorylase Kinase, domain 1"/>
    <property type="match status" value="1"/>
</dbReference>
<dbReference type="GO" id="GO:0005634">
    <property type="term" value="C:nucleus"/>
    <property type="evidence" value="ECO:0007669"/>
    <property type="project" value="TreeGrafter"/>
</dbReference>
<feature type="region of interest" description="Disordered" evidence="9">
    <location>
        <begin position="1276"/>
        <end position="1319"/>
    </location>
</feature>
<dbReference type="PROSITE" id="PS50011">
    <property type="entry name" value="PROTEIN_KINASE_DOM"/>
    <property type="match status" value="1"/>
</dbReference>
<dbReference type="InterPro" id="IPR000719">
    <property type="entry name" value="Prot_kinase_dom"/>
</dbReference>
<dbReference type="EMBL" id="CAJNIZ010008114">
    <property type="protein sequence ID" value="CAE7264333.1"/>
    <property type="molecule type" value="Genomic_DNA"/>
</dbReference>
<feature type="region of interest" description="Disordered" evidence="9">
    <location>
        <begin position="1428"/>
        <end position="1467"/>
    </location>
</feature>
<evidence type="ECO:0000259" key="10">
    <source>
        <dbReference type="PROSITE" id="PS50011"/>
    </source>
</evidence>
<name>A0A812MCG1_SYMPI</name>
<dbReference type="Pfam" id="PF00069">
    <property type="entry name" value="Pkinase"/>
    <property type="match status" value="1"/>
</dbReference>
<dbReference type="SUPFAM" id="SSF56112">
    <property type="entry name" value="Protein kinase-like (PK-like)"/>
    <property type="match status" value="1"/>
</dbReference>
<feature type="binding site" evidence="8">
    <location>
        <position position="1041"/>
    </location>
    <ligand>
        <name>ATP</name>
        <dbReference type="ChEBI" id="CHEBI:30616"/>
    </ligand>
</feature>
<dbReference type="InterPro" id="IPR018247">
    <property type="entry name" value="EF_Hand_1_Ca_BS"/>
</dbReference>
<dbReference type="InterPro" id="IPR011992">
    <property type="entry name" value="EF-hand-dom_pair"/>
</dbReference>
<evidence type="ECO:0000313" key="12">
    <source>
        <dbReference type="EMBL" id="CAE7264333.1"/>
    </source>
</evidence>
<feature type="compositionally biased region" description="Low complexity" evidence="9">
    <location>
        <begin position="1295"/>
        <end position="1309"/>
    </location>
</feature>
<dbReference type="GO" id="GO:0005737">
    <property type="term" value="C:cytoplasm"/>
    <property type="evidence" value="ECO:0007669"/>
    <property type="project" value="TreeGrafter"/>
</dbReference>
<dbReference type="OrthoDB" id="438368at2759"/>
<feature type="region of interest" description="Disordered" evidence="9">
    <location>
        <begin position="1601"/>
        <end position="1642"/>
    </location>
</feature>
<evidence type="ECO:0000259" key="11">
    <source>
        <dbReference type="PROSITE" id="PS50222"/>
    </source>
</evidence>
<dbReference type="GO" id="GO:0004713">
    <property type="term" value="F:protein tyrosine kinase activity"/>
    <property type="evidence" value="ECO:0007669"/>
    <property type="project" value="TreeGrafter"/>
</dbReference>
<evidence type="ECO:0000256" key="6">
    <source>
        <dbReference type="ARBA" id="ARBA00022840"/>
    </source>
</evidence>
<accession>A0A812MCG1</accession>
<dbReference type="PANTHER" id="PTHR24058:SF17">
    <property type="entry name" value="HOMEODOMAIN INTERACTING PROTEIN KINASE, ISOFORM D"/>
    <property type="match status" value="1"/>
</dbReference>
<dbReference type="InterPro" id="IPR017441">
    <property type="entry name" value="Protein_kinase_ATP_BS"/>
</dbReference>
<evidence type="ECO:0000256" key="1">
    <source>
        <dbReference type="ARBA" id="ARBA00022527"/>
    </source>
</evidence>
<dbReference type="Proteomes" id="UP000649617">
    <property type="component" value="Unassembled WGS sequence"/>
</dbReference>
<dbReference type="SUPFAM" id="SSF47473">
    <property type="entry name" value="EF-hand"/>
    <property type="match status" value="2"/>
</dbReference>
<dbReference type="Gene3D" id="1.10.510.10">
    <property type="entry name" value="Transferase(Phosphotransferase) domain 1"/>
    <property type="match status" value="1"/>
</dbReference>
<keyword evidence="13" id="KW-1185">Reference proteome</keyword>
<evidence type="ECO:0000256" key="8">
    <source>
        <dbReference type="PROSITE-ProRule" id="PRU10141"/>
    </source>
</evidence>
<dbReference type="InterPro" id="IPR050494">
    <property type="entry name" value="Ser_Thr_dual-spec_kinase"/>
</dbReference>
<evidence type="ECO:0000256" key="2">
    <source>
        <dbReference type="ARBA" id="ARBA00022679"/>
    </source>
</evidence>
<organism evidence="12 13">
    <name type="scientific">Symbiodinium pilosum</name>
    <name type="common">Dinoflagellate</name>
    <dbReference type="NCBI Taxonomy" id="2952"/>
    <lineage>
        <taxon>Eukaryota</taxon>
        <taxon>Sar</taxon>
        <taxon>Alveolata</taxon>
        <taxon>Dinophyceae</taxon>
        <taxon>Suessiales</taxon>
        <taxon>Symbiodiniaceae</taxon>
        <taxon>Symbiodinium</taxon>
    </lineage>
</organism>
<dbReference type="PROSITE" id="PS00108">
    <property type="entry name" value="PROTEIN_KINASE_ST"/>
    <property type="match status" value="1"/>
</dbReference>
<keyword evidence="2" id="KW-0808">Transferase</keyword>
<dbReference type="SMART" id="SM00220">
    <property type="entry name" value="S_TKc"/>
    <property type="match status" value="1"/>
</dbReference>
<keyword evidence="3 8" id="KW-0547">Nucleotide-binding</keyword>
<protein>
    <submittedName>
        <fullName evidence="12">Ppk15 protein</fullName>
    </submittedName>
</protein>
<dbReference type="PROSITE" id="PS50222">
    <property type="entry name" value="EF_HAND_2"/>
    <property type="match status" value="1"/>
</dbReference>
<evidence type="ECO:0000256" key="7">
    <source>
        <dbReference type="ARBA" id="ARBA00024334"/>
    </source>
</evidence>
<dbReference type="PROSITE" id="PS00107">
    <property type="entry name" value="PROTEIN_KINASE_ATP"/>
    <property type="match status" value="1"/>
</dbReference>
<dbReference type="InterPro" id="IPR002048">
    <property type="entry name" value="EF_hand_dom"/>
</dbReference>
<dbReference type="GO" id="GO:0005509">
    <property type="term" value="F:calcium ion binding"/>
    <property type="evidence" value="ECO:0007669"/>
    <property type="project" value="InterPro"/>
</dbReference>
<evidence type="ECO:0000256" key="4">
    <source>
        <dbReference type="ARBA" id="ARBA00022777"/>
    </source>
</evidence>
<feature type="region of interest" description="Disordered" evidence="9">
    <location>
        <begin position="1"/>
        <end position="24"/>
    </location>
</feature>
<dbReference type="InterPro" id="IPR008271">
    <property type="entry name" value="Ser/Thr_kinase_AS"/>
</dbReference>
<sequence>MEPRSPKFGKGANPRPASEQGRRGKDVVDICNGRRGCALALTQTHCKVRFLKRQAWCKTEDAEEEVEASHILPLRQILPWTPQWDGAAATEEAATFGDLIACTGMQEALRAKPLRASPRLSPVPLRSSSEGDNDLYRAPLLSLPPRRHVFREDREVVRGFRRTAETVCGSIAAAWRLVLDQKRAGRIKFADLVRGGRQMGFLGNYRKLWQELTMHRSFHSHWIGLGDIDPQAAKLLQEFCDVFERHELTLEDLWEKHLKGDGDQRCSHREFMTAMDNLGFSKKKSQAFFELLDYGNQNDLSIDELELLGSAANPVLNVRERGRQEEAAAKKEALSDFYAFLSRRFCTRVAFWRQGLEAKNADAKVMFPEFCKACKRLGYRGKLKTLWRALDTNNVGYVTLGHIDKIADTGLDDFRSFLEDNFRTLDDAWERVFDSDKSGRCHESHFVASCKHLRYPGNALRVFRWLDVTGRRDLFVDDFDILGLRRRSETLNSTNAKVAEQRVLERQAKDHAEAEAMLGRFKLFLNQKFGNLVRAWRALDGSGSGRVQFTDFCQSCRQMGFQGNLKALWLSLDNADKGDVCLDDLDPDAVTCILDFTRLLRIFFDDLDSCWLAVLDPDASGRCSLEEFERACKVLGYIRNAKQLHKYLDIHNTGVITIDEMEADLCFRQMAAVLEDGPAEEAAVTALVAQPCEAREELDQLLKASFGSSAVRGWRQGLCAGAPEQHWTEEISVEEFCNRCRQLGFKGNLLALWTQVHGAGLDHDLLQAHQLMLMGRKRAGMRTSSAERRIRVADQGSQPAGRSGGSQASNFTLFDKPVRDGGETQVKLLGRISLVDFLPAVHKELLQFRKKAMAKFHAAEDLWAVLLQESLKSGDSRLRKVEFAQAARRAIGFTGSADVVFEACDIEQRHSISLQDTDLKCCNMRPPSDLPERPRAKERKHGQLLKAVTERIVEVYSTCSDEFSYSTGSNPKRTLTWPCEGVHNSGFDNAEHNYICHVGDKIENQNQDFGKTYEIIENLGQGSFGQVLKCQVDGSPPVALKISKNKPAYFNQGCIEANVLKRLNCFDTQHIVRMLDCFVFRKHLCIAFELLSMNLFEFLKWNKYRRVAMPTIQTITKQLLKALQCLRDAALIHCDLKPENVMVCTLDPIRIKLIDFGSACAEFHMMHTYIQSRFYRSPEVLLGLPYSSAVDLWSLGCICAELNLGLPLFTGQCEYDQIRSITKLLGLPPAEMLSMGSKTKRYFRRVEEVTSKDSDVIDSTQIPAGLSTEDATKALEASETVSTQATNESSEEHSLPSSSLPGSESGGQESSKKSTERSKRKVHYSWRLKTGEEYEKDSNKKAVFSKRSWPFTALEEVVSQVGEESRSCFLQFLTGLFQINPKCRWTAKQALQHSFVNEDVPFNVDYQPPRDDVGPVLGYPPLMGNASGLLGSNGPAPGYSPNVAPSSTTGTPASSPHGSASSTVMSSAMQGTSLQGYAHVSSPWHLPSVDGSASECRASSQPSGSESWGLGSDTSGSCRGRSTKLSDSDSTSAVGSHQGSGREEAAANGQRPKRKEPRFWKQMTMSRSRLESAFSPKGASSGGSFREAVGLGESGPVIVNVGPQNFTKASGSQEDPYQIPEMSWRSQGKGGRRYRRRRGPAP</sequence>
<comment type="similarity">
    <text evidence="7">Belongs to the protein kinase superfamily. Ser/Thr protein kinase family. CDPK subfamily.</text>
</comment>
<feature type="compositionally biased region" description="Polar residues" evidence="9">
    <location>
        <begin position="1602"/>
        <end position="1615"/>
    </location>
</feature>
<keyword evidence="4" id="KW-0418">Kinase</keyword>
<dbReference type="InterPro" id="IPR011009">
    <property type="entry name" value="Kinase-like_dom_sf"/>
</dbReference>
<evidence type="ECO:0000256" key="9">
    <source>
        <dbReference type="SAM" id="MobiDB-lite"/>
    </source>
</evidence>
<keyword evidence="1" id="KW-0723">Serine/threonine-protein kinase</keyword>